<protein>
    <submittedName>
        <fullName evidence="3">PQQ-dependent sugar dehydrogenase</fullName>
        <ecNumber evidence="3">1.1.5.-</ecNumber>
    </submittedName>
</protein>
<name>A0ABZ0AWT2_9BURK</name>
<dbReference type="PANTHER" id="PTHR19328">
    <property type="entry name" value="HEDGEHOG-INTERACTING PROTEIN"/>
    <property type="match status" value="1"/>
</dbReference>
<reference evidence="3 4" key="1">
    <citation type="submission" date="2023-08" db="EMBL/GenBank/DDBJ databases">
        <title>Rhodoferax potami sp. nov. and Rhodoferax mekongensis sp. nov., isolated from the Mekong River in Thailand.</title>
        <authorList>
            <person name="Kitikhun S."/>
            <person name="Charoenyingcharoen P."/>
            <person name="Siriarchawattana P."/>
            <person name="Likhitrattanapisal S."/>
            <person name="Nilsakha T."/>
            <person name="Chanpet A."/>
            <person name="Rattanawaree P."/>
            <person name="Ingsriswang S."/>
        </authorList>
    </citation>
    <scope>NUCLEOTIDE SEQUENCE [LARGE SCALE GENOMIC DNA]</scope>
    <source>
        <strain evidence="3 4">TBRC 17307</strain>
    </source>
</reference>
<dbReference type="InterPro" id="IPR012938">
    <property type="entry name" value="Glc/Sorbosone_DH"/>
</dbReference>
<dbReference type="GO" id="GO:0016491">
    <property type="term" value="F:oxidoreductase activity"/>
    <property type="evidence" value="ECO:0007669"/>
    <property type="project" value="UniProtKB-KW"/>
</dbReference>
<keyword evidence="1" id="KW-0732">Signal</keyword>
<evidence type="ECO:0000259" key="2">
    <source>
        <dbReference type="Pfam" id="PF07995"/>
    </source>
</evidence>
<organism evidence="3 4">
    <name type="scientific">Rhodoferax mekongensis</name>
    <dbReference type="NCBI Taxonomy" id="3068341"/>
    <lineage>
        <taxon>Bacteria</taxon>
        <taxon>Pseudomonadati</taxon>
        <taxon>Pseudomonadota</taxon>
        <taxon>Betaproteobacteria</taxon>
        <taxon>Burkholderiales</taxon>
        <taxon>Comamonadaceae</taxon>
        <taxon>Rhodoferax</taxon>
    </lineage>
</organism>
<dbReference type="SUPFAM" id="SSF50952">
    <property type="entry name" value="Soluble quinoprotein glucose dehydrogenase"/>
    <property type="match status" value="1"/>
</dbReference>
<evidence type="ECO:0000313" key="4">
    <source>
        <dbReference type="Proteomes" id="UP001302257"/>
    </source>
</evidence>
<keyword evidence="4" id="KW-1185">Reference proteome</keyword>
<dbReference type="Gene3D" id="2.120.10.30">
    <property type="entry name" value="TolB, C-terminal domain"/>
    <property type="match status" value="1"/>
</dbReference>
<dbReference type="InterPro" id="IPR011042">
    <property type="entry name" value="6-blade_b-propeller_TolB-like"/>
</dbReference>
<gene>
    <name evidence="3" type="ORF">RAN89_11820</name>
</gene>
<dbReference type="PANTHER" id="PTHR19328:SF75">
    <property type="entry name" value="ALDOSE SUGAR DEHYDROGENASE YLII"/>
    <property type="match status" value="1"/>
</dbReference>
<feature type="chain" id="PRO_5046055846" evidence="1">
    <location>
        <begin position="37"/>
        <end position="394"/>
    </location>
</feature>
<sequence>MKFSVFAWLKPYVGRWRVGGACLALCLAFATPLGHADSLRTETVAQGLEHPWALAFLPDGRFLVTERPGRLRMVDAQGRIGVPITGLPKVDARGQGGLLDLQLDSEFAGNRLIYLCYAEAGEGGNSTALARARLSPDGSQLTELQVLFRQQPKVQSSAHFGCRIVEGKRNGKADGTLYLALGERFTRKEDAQTLNNHHGKVIRILKDGKAPADNPFATPEARQAGALPEIWSYGHRNPQGLVQAPDGRLWEMEHGPQGGDEINLIAPGRNYGWPVITYGENYGGGKIGAGITTQAGMEQPLYYWTPSIAPSGMAFVSSQRYGKEWVGNLVVGSLKFGYLVRLELSAPFAGTVVRETQHLQSLGERVRDVRQGPDGWLYLLTDHPQGRLLRVLPR</sequence>
<evidence type="ECO:0000256" key="1">
    <source>
        <dbReference type="SAM" id="SignalP"/>
    </source>
</evidence>
<evidence type="ECO:0000313" key="3">
    <source>
        <dbReference type="EMBL" id="WNO03603.1"/>
    </source>
</evidence>
<dbReference type="Proteomes" id="UP001302257">
    <property type="component" value="Chromosome"/>
</dbReference>
<feature type="signal peptide" evidence="1">
    <location>
        <begin position="1"/>
        <end position="36"/>
    </location>
</feature>
<keyword evidence="3" id="KW-0560">Oxidoreductase</keyword>
<dbReference type="InterPro" id="IPR011041">
    <property type="entry name" value="Quinoprot_gluc/sorb_DH_b-prop"/>
</dbReference>
<feature type="domain" description="Glucose/Sorbosone dehydrogenase" evidence="2">
    <location>
        <begin position="48"/>
        <end position="390"/>
    </location>
</feature>
<accession>A0ABZ0AWT2</accession>
<dbReference type="Pfam" id="PF07995">
    <property type="entry name" value="GSDH"/>
    <property type="match status" value="1"/>
</dbReference>
<proteinExistence type="predicted"/>
<dbReference type="EC" id="1.1.5.-" evidence="3"/>
<dbReference type="EMBL" id="CP132507">
    <property type="protein sequence ID" value="WNO03603.1"/>
    <property type="molecule type" value="Genomic_DNA"/>
</dbReference>
<dbReference type="RefSeq" id="WP_313866493.1">
    <property type="nucleotide sequence ID" value="NZ_CP132507.1"/>
</dbReference>